<evidence type="ECO:0000256" key="1">
    <source>
        <dbReference type="SAM" id="MobiDB-lite"/>
    </source>
</evidence>
<feature type="region of interest" description="Disordered" evidence="1">
    <location>
        <begin position="1"/>
        <end position="47"/>
    </location>
</feature>
<feature type="compositionally biased region" description="Basic and acidic residues" evidence="1">
    <location>
        <begin position="35"/>
        <end position="46"/>
    </location>
</feature>
<evidence type="ECO:0000313" key="2">
    <source>
        <dbReference type="EMBL" id="TNN64220.1"/>
    </source>
</evidence>
<dbReference type="AlphaFoldDB" id="A0A4Z2HF94"/>
<dbReference type="Proteomes" id="UP000314294">
    <property type="component" value="Unassembled WGS sequence"/>
</dbReference>
<proteinExistence type="predicted"/>
<dbReference type="EMBL" id="SRLO01000257">
    <property type="protein sequence ID" value="TNN64220.1"/>
    <property type="molecule type" value="Genomic_DNA"/>
</dbReference>
<comment type="caution">
    <text evidence="2">The sequence shown here is derived from an EMBL/GenBank/DDBJ whole genome shotgun (WGS) entry which is preliminary data.</text>
</comment>
<sequence>MWEDDSCSERESQAGRLTPMSPLGSDRASALTFGERVDQPSRRRGPENSYARRLYIPANTVLHASILASFLFSPPSILLTTCPASSEIEYPGNEFVDLCHQLLVSGPQKSSLRLPKRHCRCFCRNAKELDRLSVPNDEPQQTHTAENDPLSFTSPRYFNLHLCCDDSPLRDLQFAEAQSVNTGDATLDRTDVARVDGRSNPYCCL</sequence>
<name>A0A4Z2HF94_9TELE</name>
<gene>
    <name evidence="2" type="ORF">EYF80_025588</name>
</gene>
<keyword evidence="3" id="KW-1185">Reference proteome</keyword>
<reference evidence="2 3" key="1">
    <citation type="submission" date="2019-03" db="EMBL/GenBank/DDBJ databases">
        <title>First draft genome of Liparis tanakae, snailfish: a comprehensive survey of snailfish specific genes.</title>
        <authorList>
            <person name="Kim W."/>
            <person name="Song I."/>
            <person name="Jeong J.-H."/>
            <person name="Kim D."/>
            <person name="Kim S."/>
            <person name="Ryu S."/>
            <person name="Song J.Y."/>
            <person name="Lee S.K."/>
        </authorList>
    </citation>
    <scope>NUCLEOTIDE SEQUENCE [LARGE SCALE GENOMIC DNA]</scope>
    <source>
        <tissue evidence="2">Muscle</tissue>
    </source>
</reference>
<accession>A0A4Z2HF94</accession>
<protein>
    <submittedName>
        <fullName evidence="2">Uncharacterized protein</fullName>
    </submittedName>
</protein>
<organism evidence="2 3">
    <name type="scientific">Liparis tanakae</name>
    <name type="common">Tanaka's snailfish</name>
    <dbReference type="NCBI Taxonomy" id="230148"/>
    <lineage>
        <taxon>Eukaryota</taxon>
        <taxon>Metazoa</taxon>
        <taxon>Chordata</taxon>
        <taxon>Craniata</taxon>
        <taxon>Vertebrata</taxon>
        <taxon>Euteleostomi</taxon>
        <taxon>Actinopterygii</taxon>
        <taxon>Neopterygii</taxon>
        <taxon>Teleostei</taxon>
        <taxon>Neoteleostei</taxon>
        <taxon>Acanthomorphata</taxon>
        <taxon>Eupercaria</taxon>
        <taxon>Perciformes</taxon>
        <taxon>Cottioidei</taxon>
        <taxon>Cottales</taxon>
        <taxon>Liparidae</taxon>
        <taxon>Liparis</taxon>
    </lineage>
</organism>
<evidence type="ECO:0000313" key="3">
    <source>
        <dbReference type="Proteomes" id="UP000314294"/>
    </source>
</evidence>